<feature type="transmembrane region" description="Helical" evidence="1">
    <location>
        <begin position="156"/>
        <end position="179"/>
    </location>
</feature>
<sequence>MLTRILLGITIQHSYLFIIIIYLISLSLTLKDYLKTNNNPSQKKHLIFLIYYLTFLTFLLVYFTFLWYYFLIKLDIKHKNDLIGFIFDLKNKKFNTNYKIPKDPYKVLIMLVIFYISKTLLPQKKFYSVLVLLVGIFENSYNILNKLVSKIEINLINLSLFFVFTDLLAWIVNLAKYFFSFKKNSSKFIENDKKLSIESIRLINKRVFILSGNTNLFTKEEIHSLILHEKYYKTFINFLLWIVKLTIYILFYLLTNKFTLEFFQNNKNLSSTLFIHLLPFIYTLNKCINNFINIRTNLLADDYVISKGYGNQLVCAIEKWEFVRSIWLLVLLLVIIFYVIIGL</sequence>
<feature type="transmembrane region" description="Helical" evidence="1">
    <location>
        <begin position="15"/>
        <end position="34"/>
    </location>
</feature>
<dbReference type="AlphaFoldDB" id="A0A437AHB4"/>
<accession>A0A437AHB4</accession>
<reference evidence="2 3" key="1">
    <citation type="submission" date="2018-10" db="EMBL/GenBank/DDBJ databases">
        <title>Draft genome sequence of the microsporidian Tubulinosema ratisbonensis.</title>
        <authorList>
            <person name="Polonais V."/>
            <person name="Peyretaillade E."/>
            <person name="Niehus S."/>
            <person name="Wawrzyniak I."/>
            <person name="Franchet A."/>
            <person name="Gaspin C."/>
            <person name="Reichstadt M."/>
            <person name="Belser C."/>
            <person name="Labadie K."/>
            <person name="Delbac F."/>
            <person name="Ferrandon D."/>
        </authorList>
    </citation>
    <scope>NUCLEOTIDE SEQUENCE [LARGE SCALE GENOMIC DNA]</scope>
    <source>
        <strain evidence="2 3">Franzen</strain>
    </source>
</reference>
<dbReference type="VEuPathDB" id="MicrosporidiaDB:TUBRATIS_30030"/>
<keyword evidence="1" id="KW-1133">Transmembrane helix</keyword>
<feature type="transmembrane region" description="Helical" evidence="1">
    <location>
        <begin position="322"/>
        <end position="341"/>
    </location>
</feature>
<keyword evidence="1" id="KW-0812">Transmembrane</keyword>
<proteinExistence type="predicted"/>
<gene>
    <name evidence="2" type="ORF">TUBRATIS_30030</name>
</gene>
<protein>
    <submittedName>
        <fullName evidence="2">Uncharacterized protein</fullName>
    </submittedName>
</protein>
<feature type="transmembrane region" description="Helical" evidence="1">
    <location>
        <begin position="46"/>
        <end position="70"/>
    </location>
</feature>
<evidence type="ECO:0000313" key="2">
    <source>
        <dbReference type="EMBL" id="RVD90562.1"/>
    </source>
</evidence>
<feature type="transmembrane region" description="Helical" evidence="1">
    <location>
        <begin position="235"/>
        <end position="254"/>
    </location>
</feature>
<organism evidence="2 3">
    <name type="scientific">Tubulinosema ratisbonensis</name>
    <dbReference type="NCBI Taxonomy" id="291195"/>
    <lineage>
        <taxon>Eukaryota</taxon>
        <taxon>Fungi</taxon>
        <taxon>Fungi incertae sedis</taxon>
        <taxon>Microsporidia</taxon>
        <taxon>Tubulinosematoidea</taxon>
        <taxon>Tubulinosematidae</taxon>
        <taxon>Tubulinosema</taxon>
    </lineage>
</organism>
<dbReference type="Proteomes" id="UP000282876">
    <property type="component" value="Unassembled WGS sequence"/>
</dbReference>
<feature type="transmembrane region" description="Helical" evidence="1">
    <location>
        <begin position="126"/>
        <end position="144"/>
    </location>
</feature>
<name>A0A437AHB4_9MICR</name>
<dbReference type="EMBL" id="RCSS01000843">
    <property type="protein sequence ID" value="RVD90562.1"/>
    <property type="molecule type" value="Genomic_DNA"/>
</dbReference>
<comment type="caution">
    <text evidence="2">The sequence shown here is derived from an EMBL/GenBank/DDBJ whole genome shotgun (WGS) entry which is preliminary data.</text>
</comment>
<keyword evidence="1" id="KW-0472">Membrane</keyword>
<evidence type="ECO:0000256" key="1">
    <source>
        <dbReference type="SAM" id="Phobius"/>
    </source>
</evidence>
<evidence type="ECO:0000313" key="3">
    <source>
        <dbReference type="Proteomes" id="UP000282876"/>
    </source>
</evidence>
<keyword evidence="3" id="KW-1185">Reference proteome</keyword>